<keyword evidence="5 8" id="KW-0812">Transmembrane</keyword>
<keyword evidence="3 8" id="KW-0813">Transport</keyword>
<dbReference type="AlphaFoldDB" id="A0A090F2J4"/>
<keyword evidence="4" id="KW-0533">Nickel</keyword>
<dbReference type="PANTHER" id="PTHR31611:SF0">
    <property type="entry name" value="HIGH-AFFINITY NICKEL TRANSPORT PROTEIN NIC1"/>
    <property type="match status" value="1"/>
</dbReference>
<evidence type="ECO:0000256" key="3">
    <source>
        <dbReference type="ARBA" id="ARBA00022448"/>
    </source>
</evidence>
<dbReference type="GO" id="GO:0005886">
    <property type="term" value="C:plasma membrane"/>
    <property type="evidence" value="ECO:0007669"/>
    <property type="project" value="UniProtKB-SubCell"/>
</dbReference>
<organism evidence="10 11">
    <name type="scientific">Mesorhizobium plurifarium</name>
    <dbReference type="NCBI Taxonomy" id="69974"/>
    <lineage>
        <taxon>Bacteria</taxon>
        <taxon>Pseudomonadati</taxon>
        <taxon>Pseudomonadota</taxon>
        <taxon>Alphaproteobacteria</taxon>
        <taxon>Hyphomicrobiales</taxon>
        <taxon>Phyllobacteriaceae</taxon>
        <taxon>Mesorhizobium</taxon>
    </lineage>
</organism>
<feature type="transmembrane region" description="Helical" evidence="8">
    <location>
        <begin position="18"/>
        <end position="38"/>
    </location>
</feature>
<dbReference type="InterPro" id="IPR004688">
    <property type="entry name" value="Ni/Co_transpt"/>
</dbReference>
<sequence length="412" mass="45469">MRNPFDDKPIRAKIKIGVVYGLLIIANVLAWIWAWSLFDDRPTLLGMATVAYMLGLRHAFDADHIGAIDNVVRKLTQEGKHPFSVGFFFSLGHSSIVVLGSLAIAATAIAMQNQLHVLQHVGSVIGTSVSALFLLVIGFANLFILRGVWAAFSRARRGEMIFDEDVDALLARRGLLARVFHRTFKVVSRSWHMYPIGFLFGLGYDTATEIALLGISATQATQSLPVSILVFPALFTAAMSLMDTTDSVLMTRAYGWALVNPIHKLWYNLTITTTSGVVAIFIGGLEGLGLILDRYRLQGGLWDIVTIFDENLASFGLAMVFLFVASWIISTAIYRAKGCDQAQVNAPEQRRGRTLTHSTALRNAFTAHGESPTRPRPRSDLCQPTTFRELPHDRDSVANQPLSRPDALRDAR</sequence>
<evidence type="ECO:0000256" key="6">
    <source>
        <dbReference type="ARBA" id="ARBA00022989"/>
    </source>
</evidence>
<feature type="transmembrane region" description="Helical" evidence="8">
    <location>
        <begin position="83"/>
        <end position="111"/>
    </location>
</feature>
<evidence type="ECO:0000256" key="5">
    <source>
        <dbReference type="ARBA" id="ARBA00022692"/>
    </source>
</evidence>
<dbReference type="Pfam" id="PF03824">
    <property type="entry name" value="NicO"/>
    <property type="match status" value="1"/>
</dbReference>
<proteinExistence type="inferred from homology"/>
<reference evidence="10 11" key="1">
    <citation type="submission" date="2014-08" db="EMBL/GenBank/DDBJ databases">
        <authorList>
            <person name="Moulin Lionel"/>
        </authorList>
    </citation>
    <scope>NUCLEOTIDE SEQUENCE [LARGE SCALE GENOMIC DNA]</scope>
</reference>
<dbReference type="InterPro" id="IPR011541">
    <property type="entry name" value="Ni/Co_transpt_high_affinity"/>
</dbReference>
<dbReference type="PANTHER" id="PTHR31611">
    <property type="entry name" value="HIGH-AFFINITY NICKEL TRANSPORT PROTEIN NIC1"/>
    <property type="match status" value="1"/>
</dbReference>
<feature type="transmembrane region" description="Helical" evidence="8">
    <location>
        <begin position="312"/>
        <end position="334"/>
    </location>
</feature>
<feature type="transmembrane region" description="Helical" evidence="8">
    <location>
        <begin position="131"/>
        <end position="152"/>
    </location>
</feature>
<comment type="subcellular location">
    <subcellularLocation>
        <location evidence="8">Cell membrane</location>
        <topology evidence="8">Multi-pass membrane protein</topology>
    </subcellularLocation>
    <subcellularLocation>
        <location evidence="1">Endomembrane system</location>
        <topology evidence="1">Multi-pass membrane protein</topology>
    </subcellularLocation>
</comment>
<evidence type="ECO:0000256" key="7">
    <source>
        <dbReference type="ARBA" id="ARBA00023136"/>
    </source>
</evidence>
<evidence type="ECO:0000256" key="2">
    <source>
        <dbReference type="ARBA" id="ARBA00010892"/>
    </source>
</evidence>
<dbReference type="GO" id="GO:0015099">
    <property type="term" value="F:nickel cation transmembrane transporter activity"/>
    <property type="evidence" value="ECO:0007669"/>
    <property type="project" value="UniProtKB-UniRule"/>
</dbReference>
<accession>A0A090F2J4</accession>
<name>A0A090F2J4_MESPL</name>
<evidence type="ECO:0000256" key="4">
    <source>
        <dbReference type="ARBA" id="ARBA00022596"/>
    </source>
</evidence>
<gene>
    <name evidence="10" type="primary">hoxN</name>
    <name evidence="10" type="ORF">MPLDJ20_20299</name>
</gene>
<keyword evidence="7 8" id="KW-0472">Membrane</keyword>
<dbReference type="NCBIfam" id="TIGR00802">
    <property type="entry name" value="nico"/>
    <property type="match status" value="1"/>
</dbReference>
<comment type="similarity">
    <text evidence="2 8">Belongs to the NiCoT transporter (TC 2.A.52) family.</text>
</comment>
<dbReference type="GO" id="GO:0012505">
    <property type="term" value="C:endomembrane system"/>
    <property type="evidence" value="ECO:0007669"/>
    <property type="project" value="UniProtKB-SubCell"/>
</dbReference>
<feature type="region of interest" description="Disordered" evidence="9">
    <location>
        <begin position="364"/>
        <end position="412"/>
    </location>
</feature>
<feature type="transmembrane region" description="Helical" evidence="8">
    <location>
        <begin position="223"/>
        <end position="244"/>
    </location>
</feature>
<evidence type="ECO:0000256" key="9">
    <source>
        <dbReference type="SAM" id="MobiDB-lite"/>
    </source>
</evidence>
<dbReference type="Proteomes" id="UP000046373">
    <property type="component" value="Unassembled WGS sequence"/>
</dbReference>
<dbReference type="EMBL" id="CCNB01000012">
    <property type="protein sequence ID" value="CDX35731.1"/>
    <property type="molecule type" value="Genomic_DNA"/>
</dbReference>
<protein>
    <recommendedName>
        <fullName evidence="8">Nickel/cobalt efflux system</fullName>
    </recommendedName>
</protein>
<evidence type="ECO:0000256" key="1">
    <source>
        <dbReference type="ARBA" id="ARBA00004127"/>
    </source>
</evidence>
<evidence type="ECO:0000313" key="11">
    <source>
        <dbReference type="Proteomes" id="UP000046373"/>
    </source>
</evidence>
<feature type="transmembrane region" description="Helical" evidence="8">
    <location>
        <begin position="265"/>
        <end position="292"/>
    </location>
</feature>
<evidence type="ECO:0000313" key="10">
    <source>
        <dbReference type="EMBL" id="CDX35731.1"/>
    </source>
</evidence>
<feature type="transmembrane region" description="Helical" evidence="8">
    <location>
        <begin position="191"/>
        <end position="217"/>
    </location>
</feature>
<evidence type="ECO:0000256" key="8">
    <source>
        <dbReference type="RuleBase" id="RU362101"/>
    </source>
</evidence>
<keyword evidence="6 8" id="KW-1133">Transmembrane helix</keyword>